<dbReference type="OrthoDB" id="7596419at2"/>
<feature type="transmembrane region" description="Helical" evidence="1">
    <location>
        <begin position="6"/>
        <end position="25"/>
    </location>
</feature>
<name>A0A1B2A961_9SPHN</name>
<dbReference type="EMBL" id="CP016591">
    <property type="protein sequence ID" value="ANY18672.1"/>
    <property type="molecule type" value="Genomic_DNA"/>
</dbReference>
<dbReference type="KEGG" id="ado:A6F68_00136"/>
<proteinExistence type="predicted"/>
<protein>
    <submittedName>
        <fullName evidence="2">Uncharacterized protein</fullName>
    </submittedName>
</protein>
<keyword evidence="1" id="KW-0472">Membrane</keyword>
<keyword evidence="1" id="KW-1133">Transmembrane helix</keyword>
<dbReference type="AlphaFoldDB" id="A0A1B2A961"/>
<keyword evidence="1" id="KW-0812">Transmembrane</keyword>
<dbReference type="Proteomes" id="UP000092932">
    <property type="component" value="Chromosome"/>
</dbReference>
<organism evidence="2 3">
    <name type="scientific">Tsuneonella dongtanensis</name>
    <dbReference type="NCBI Taxonomy" id="692370"/>
    <lineage>
        <taxon>Bacteria</taxon>
        <taxon>Pseudomonadati</taxon>
        <taxon>Pseudomonadota</taxon>
        <taxon>Alphaproteobacteria</taxon>
        <taxon>Sphingomonadales</taxon>
        <taxon>Erythrobacteraceae</taxon>
        <taxon>Tsuneonella</taxon>
    </lineage>
</organism>
<reference evidence="2 3" key="1">
    <citation type="submission" date="2016-07" db="EMBL/GenBank/DDBJ databases">
        <title>Complete genome sequence of Altererythrobacter dongtanensis KCTC 22672, a type strain with esterase isolated from tidal flat.</title>
        <authorList>
            <person name="Cheng H."/>
            <person name="Wu Y.-H."/>
            <person name="Zhou P."/>
            <person name="Huo Y.-Y."/>
            <person name="Wang C.-S."/>
            <person name="Xu X.-W."/>
        </authorList>
    </citation>
    <scope>NUCLEOTIDE SEQUENCE [LARGE SCALE GENOMIC DNA]</scope>
    <source>
        <strain evidence="2 3">KCTC 22672</strain>
    </source>
</reference>
<keyword evidence="3" id="KW-1185">Reference proteome</keyword>
<evidence type="ECO:0000313" key="3">
    <source>
        <dbReference type="Proteomes" id="UP000092932"/>
    </source>
</evidence>
<sequence>MDAAWAGVAGAAIGALGTMGGNILTHWLQTRRQSSLVERRQERLRQMLSSDKYTWRSLDALAASIGADEQTTAELLLEIDARASLSNGRSWALVTRAPFPEDVQPER</sequence>
<evidence type="ECO:0000313" key="2">
    <source>
        <dbReference type="EMBL" id="ANY18672.1"/>
    </source>
</evidence>
<gene>
    <name evidence="2" type="ORF">A6F68_00136</name>
</gene>
<accession>A0A1B2A961</accession>
<dbReference type="RefSeq" id="WP_157096593.1">
    <property type="nucleotide sequence ID" value="NZ_CP016591.1"/>
</dbReference>
<evidence type="ECO:0000256" key="1">
    <source>
        <dbReference type="SAM" id="Phobius"/>
    </source>
</evidence>